<sequence>MKKKTVFVTITPIPSHIPRQLAIDMLHSHQEIIELNPLVIGVKPIKAPQSAPPDEFFSTWYDITERIQYVPGMGRFGSGKINFNGCFHDMPWGLQTHVYAPMGIDLRNKWQIRGNQPGEPPETKELGSGAPPSGLYLREDIEIKCNPAMVSFVKKEMKASSKTMVDRLVKKAELIDAGVLSAMFDDGKLKTMNPADRSQTFQTSGHYSPGLLSPAPSSFGAPPQSPGLYPPSAHPNSAHPNYAQNQSAFTQNQSAYARQSQYGQYGHAPPPQGLAIEMPGSTHFAPDTKPPQQHLHPSNNRFSSAVSELSASSPHNSNFQMNSSASDRQSYAGSVSSHPSSFQPGDDGNTTHSPGHDKRAFVAELPASFGPVPNRTPRSPNPSAPMNPQQTPPQPQAQDGQQYNYNPADYARMS</sequence>
<feature type="compositionally biased region" description="Pro residues" evidence="1">
    <location>
        <begin position="379"/>
        <end position="395"/>
    </location>
</feature>
<keyword evidence="4" id="KW-1185">Reference proteome</keyword>
<feature type="domain" description="DUF7053" evidence="2">
    <location>
        <begin position="3"/>
        <end position="173"/>
    </location>
</feature>
<dbReference type="Pfam" id="PF23155">
    <property type="entry name" value="DUF7053"/>
    <property type="match status" value="1"/>
</dbReference>
<comment type="caution">
    <text evidence="3">The sequence shown here is derived from an EMBL/GenBank/DDBJ whole genome shotgun (WGS) entry which is preliminary data.</text>
</comment>
<evidence type="ECO:0000256" key="1">
    <source>
        <dbReference type="SAM" id="MobiDB-lite"/>
    </source>
</evidence>
<accession>A0AAV9NRE3</accession>
<feature type="compositionally biased region" description="Polar residues" evidence="1">
    <location>
        <begin position="234"/>
        <end position="263"/>
    </location>
</feature>
<feature type="compositionally biased region" description="Pro residues" evidence="1">
    <location>
        <begin position="223"/>
        <end position="233"/>
    </location>
</feature>
<dbReference type="EMBL" id="JAVRRD010000001">
    <property type="protein sequence ID" value="KAK5064896.1"/>
    <property type="molecule type" value="Genomic_DNA"/>
</dbReference>
<dbReference type="GeneID" id="89968952"/>
<name>A0AAV9NRE3_9EURO</name>
<feature type="region of interest" description="Disordered" evidence="1">
    <location>
        <begin position="189"/>
        <end position="414"/>
    </location>
</feature>
<dbReference type="AlphaFoldDB" id="A0AAV9NRE3"/>
<evidence type="ECO:0000259" key="2">
    <source>
        <dbReference type="Pfam" id="PF23155"/>
    </source>
</evidence>
<dbReference type="RefSeq" id="XP_064712220.1">
    <property type="nucleotide sequence ID" value="XM_064844360.1"/>
</dbReference>
<dbReference type="PANTHER" id="PTHR38117:SF2">
    <property type="entry name" value="NACHT AND WD40 DOMAIN PROTEIN"/>
    <property type="match status" value="1"/>
</dbReference>
<dbReference type="PANTHER" id="PTHR38117">
    <property type="entry name" value="NACHT AND WD40 DOMAIN PROTEIN"/>
    <property type="match status" value="1"/>
</dbReference>
<feature type="compositionally biased region" description="Polar residues" evidence="1">
    <location>
        <begin position="314"/>
        <end position="353"/>
    </location>
</feature>
<dbReference type="InterPro" id="IPR055481">
    <property type="entry name" value="DUF7053"/>
</dbReference>
<dbReference type="Proteomes" id="UP001358417">
    <property type="component" value="Unassembled WGS sequence"/>
</dbReference>
<organism evidence="3 4">
    <name type="scientific">Exophiala bonariae</name>
    <dbReference type="NCBI Taxonomy" id="1690606"/>
    <lineage>
        <taxon>Eukaryota</taxon>
        <taxon>Fungi</taxon>
        <taxon>Dikarya</taxon>
        <taxon>Ascomycota</taxon>
        <taxon>Pezizomycotina</taxon>
        <taxon>Eurotiomycetes</taxon>
        <taxon>Chaetothyriomycetidae</taxon>
        <taxon>Chaetothyriales</taxon>
        <taxon>Herpotrichiellaceae</taxon>
        <taxon>Exophiala</taxon>
    </lineage>
</organism>
<feature type="compositionally biased region" description="Polar residues" evidence="1">
    <location>
        <begin position="196"/>
        <end position="206"/>
    </location>
</feature>
<gene>
    <name evidence="3" type="ORF">LTR84_000730</name>
</gene>
<evidence type="ECO:0000313" key="3">
    <source>
        <dbReference type="EMBL" id="KAK5064896.1"/>
    </source>
</evidence>
<protein>
    <recommendedName>
        <fullName evidence="2">DUF7053 domain-containing protein</fullName>
    </recommendedName>
</protein>
<feature type="compositionally biased region" description="Low complexity" evidence="1">
    <location>
        <begin position="303"/>
        <end position="313"/>
    </location>
</feature>
<proteinExistence type="predicted"/>
<reference evidence="3 4" key="1">
    <citation type="submission" date="2023-08" db="EMBL/GenBank/DDBJ databases">
        <title>Black Yeasts Isolated from many extreme environments.</title>
        <authorList>
            <person name="Coleine C."/>
            <person name="Stajich J.E."/>
            <person name="Selbmann L."/>
        </authorList>
    </citation>
    <scope>NUCLEOTIDE SEQUENCE [LARGE SCALE GENOMIC DNA]</scope>
    <source>
        <strain evidence="3 4">CCFEE 5792</strain>
    </source>
</reference>
<evidence type="ECO:0000313" key="4">
    <source>
        <dbReference type="Proteomes" id="UP001358417"/>
    </source>
</evidence>